<proteinExistence type="predicted"/>
<dbReference type="PROSITE" id="PS50280">
    <property type="entry name" value="SET"/>
    <property type="match status" value="1"/>
</dbReference>
<dbReference type="Gene3D" id="1.10.220.160">
    <property type="match status" value="1"/>
</dbReference>
<dbReference type="PROSITE" id="PS50865">
    <property type="entry name" value="ZF_MYND_2"/>
    <property type="match status" value="1"/>
</dbReference>
<evidence type="ECO:0000259" key="6">
    <source>
        <dbReference type="PROSITE" id="PS50865"/>
    </source>
</evidence>
<accession>A0A9W8TZV1</accession>
<keyword evidence="8" id="KW-1185">Reference proteome</keyword>
<sequence>MSSDSFDDLQTNNIFLVPHVVGRSKCIAKIAFSAGSTILSNSSFADVLLPSEKSHRCDYCHHLSGSDSLKRCTGCASFYYCDPTCQSMHWKSGHRKICGLYNSYTSASSFQALEEHKKMDALLLSSLIAHATLLVDANERNSDENTAFLTFQALLPGPMAASAPPICPKHSFPAEVIQELYSRFENNNFSIHSHFKTYAHGIFPIASRLFNHSCMPNAAVKFILRVHKPVKLEVVALRAISKGDEICIPYIDPALLQTRTTIFDLTYGFTCCCPSCNVVRAIGMIPEPPKGQVEFQAVCKRLREFVEVMRLSPFSTGDDSLFPRDLACVLHESFISTLSEHFSAASHDGQYEVAMESSKSLSAFYQLIYPPNYPQIGLHILEKAKTCWNHLVRSSTYTMSIVTELERSLVAAREVFTVIGLEGDPDNGPVAEISILSDAKKSL</sequence>
<comment type="caution">
    <text evidence="7">The sequence shown here is derived from an EMBL/GenBank/DDBJ whole genome shotgun (WGS) entry which is preliminary data.</text>
</comment>
<feature type="domain" description="MYND-type" evidence="6">
    <location>
        <begin position="57"/>
        <end position="98"/>
    </location>
</feature>
<dbReference type="Pfam" id="PF01753">
    <property type="entry name" value="zf-MYND"/>
    <property type="match status" value="1"/>
</dbReference>
<dbReference type="GO" id="GO:0005634">
    <property type="term" value="C:nucleus"/>
    <property type="evidence" value="ECO:0007669"/>
    <property type="project" value="TreeGrafter"/>
</dbReference>
<keyword evidence="1" id="KW-0479">Metal-binding</keyword>
<dbReference type="EMBL" id="JANVFU010000003">
    <property type="protein sequence ID" value="KAJ3747189.1"/>
    <property type="molecule type" value="Genomic_DNA"/>
</dbReference>
<evidence type="ECO:0000256" key="2">
    <source>
        <dbReference type="ARBA" id="ARBA00022771"/>
    </source>
</evidence>
<organism evidence="7 8">
    <name type="scientific">Lentinula detonsa</name>
    <dbReference type="NCBI Taxonomy" id="2804962"/>
    <lineage>
        <taxon>Eukaryota</taxon>
        <taxon>Fungi</taxon>
        <taxon>Dikarya</taxon>
        <taxon>Basidiomycota</taxon>
        <taxon>Agaricomycotina</taxon>
        <taxon>Agaricomycetes</taxon>
        <taxon>Agaricomycetidae</taxon>
        <taxon>Agaricales</taxon>
        <taxon>Marasmiineae</taxon>
        <taxon>Omphalotaceae</taxon>
        <taxon>Lentinula</taxon>
    </lineage>
</organism>
<evidence type="ECO:0000256" key="3">
    <source>
        <dbReference type="ARBA" id="ARBA00022833"/>
    </source>
</evidence>
<gene>
    <name evidence="7" type="ORF">DFH05DRAFT_781330</name>
</gene>
<dbReference type="InterPro" id="IPR046341">
    <property type="entry name" value="SET_dom_sf"/>
</dbReference>
<dbReference type="SUPFAM" id="SSF82199">
    <property type="entry name" value="SET domain"/>
    <property type="match status" value="1"/>
</dbReference>
<dbReference type="InterPro" id="IPR002893">
    <property type="entry name" value="Znf_MYND"/>
</dbReference>
<dbReference type="Gene3D" id="2.170.270.10">
    <property type="entry name" value="SET domain"/>
    <property type="match status" value="1"/>
</dbReference>
<evidence type="ECO:0000256" key="1">
    <source>
        <dbReference type="ARBA" id="ARBA00022723"/>
    </source>
</evidence>
<name>A0A9W8TZV1_9AGAR</name>
<dbReference type="Proteomes" id="UP001142393">
    <property type="component" value="Unassembled WGS sequence"/>
</dbReference>
<dbReference type="Pfam" id="PF00856">
    <property type="entry name" value="SET"/>
    <property type="match status" value="1"/>
</dbReference>
<keyword evidence="3" id="KW-0862">Zinc</keyword>
<evidence type="ECO:0008006" key="9">
    <source>
        <dbReference type="Google" id="ProtNLM"/>
    </source>
</evidence>
<dbReference type="PANTHER" id="PTHR12197:SF251">
    <property type="entry name" value="EG:BACR7C10.4 PROTEIN"/>
    <property type="match status" value="1"/>
</dbReference>
<dbReference type="CDD" id="cd20071">
    <property type="entry name" value="SET_SMYD"/>
    <property type="match status" value="1"/>
</dbReference>
<dbReference type="SUPFAM" id="SSF144232">
    <property type="entry name" value="HIT/MYND zinc finger-like"/>
    <property type="match status" value="1"/>
</dbReference>
<dbReference type="InterPro" id="IPR050869">
    <property type="entry name" value="H3K4_H4K5_MeTrfase"/>
</dbReference>
<dbReference type="PANTHER" id="PTHR12197">
    <property type="entry name" value="HISTONE-LYSINE N-METHYLTRANSFERASE SMYD"/>
    <property type="match status" value="1"/>
</dbReference>
<evidence type="ECO:0000256" key="4">
    <source>
        <dbReference type="PROSITE-ProRule" id="PRU00134"/>
    </source>
</evidence>
<dbReference type="Gene3D" id="6.10.140.2220">
    <property type="match status" value="1"/>
</dbReference>
<protein>
    <recommendedName>
        <fullName evidence="9">SET domain-containing protein</fullName>
    </recommendedName>
</protein>
<evidence type="ECO:0000313" key="8">
    <source>
        <dbReference type="Proteomes" id="UP001142393"/>
    </source>
</evidence>
<dbReference type="InterPro" id="IPR001214">
    <property type="entry name" value="SET_dom"/>
</dbReference>
<dbReference type="GO" id="GO:0008270">
    <property type="term" value="F:zinc ion binding"/>
    <property type="evidence" value="ECO:0007669"/>
    <property type="project" value="UniProtKB-KW"/>
</dbReference>
<reference evidence="7 8" key="1">
    <citation type="journal article" date="2023" name="Proc. Natl. Acad. Sci. U.S.A.">
        <title>A global phylogenomic analysis of the shiitake genus Lentinula.</title>
        <authorList>
            <person name="Sierra-Patev S."/>
            <person name="Min B."/>
            <person name="Naranjo-Ortiz M."/>
            <person name="Looney B."/>
            <person name="Konkel Z."/>
            <person name="Slot J.C."/>
            <person name="Sakamoto Y."/>
            <person name="Steenwyk J.L."/>
            <person name="Rokas A."/>
            <person name="Carro J."/>
            <person name="Camarero S."/>
            <person name="Ferreira P."/>
            <person name="Molpeceres G."/>
            <person name="Ruiz-Duenas F.J."/>
            <person name="Serrano A."/>
            <person name="Henrissat B."/>
            <person name="Drula E."/>
            <person name="Hughes K.W."/>
            <person name="Mata J.L."/>
            <person name="Ishikawa N.K."/>
            <person name="Vargas-Isla R."/>
            <person name="Ushijima S."/>
            <person name="Smith C.A."/>
            <person name="Donoghue J."/>
            <person name="Ahrendt S."/>
            <person name="Andreopoulos W."/>
            <person name="He G."/>
            <person name="LaButti K."/>
            <person name="Lipzen A."/>
            <person name="Ng V."/>
            <person name="Riley R."/>
            <person name="Sandor L."/>
            <person name="Barry K."/>
            <person name="Martinez A.T."/>
            <person name="Xiao Y."/>
            <person name="Gibbons J.G."/>
            <person name="Terashima K."/>
            <person name="Grigoriev I.V."/>
            <person name="Hibbett D."/>
        </authorList>
    </citation>
    <scope>NUCLEOTIDE SEQUENCE [LARGE SCALE GENOMIC DNA]</scope>
    <source>
        <strain evidence="7 8">TFB7810</strain>
    </source>
</reference>
<evidence type="ECO:0000313" key="7">
    <source>
        <dbReference type="EMBL" id="KAJ3747189.1"/>
    </source>
</evidence>
<dbReference type="AlphaFoldDB" id="A0A9W8TZV1"/>
<keyword evidence="2 4" id="KW-0863">Zinc-finger</keyword>
<feature type="domain" description="SET" evidence="5">
    <location>
        <begin position="82"/>
        <end position="251"/>
    </location>
</feature>
<evidence type="ECO:0000259" key="5">
    <source>
        <dbReference type="PROSITE" id="PS50280"/>
    </source>
</evidence>